<evidence type="ECO:0000313" key="2">
    <source>
        <dbReference type="Proteomes" id="UP001206206"/>
    </source>
</evidence>
<comment type="caution">
    <text evidence="1">The sequence shown here is derived from an EMBL/GenBank/DDBJ whole genome shotgun (WGS) entry which is preliminary data.</text>
</comment>
<proteinExistence type="predicted"/>
<organism evidence="1 2">
    <name type="scientific">Streptantibioticus rubrisoli</name>
    <dbReference type="NCBI Taxonomy" id="1387313"/>
    <lineage>
        <taxon>Bacteria</taxon>
        <taxon>Bacillati</taxon>
        <taxon>Actinomycetota</taxon>
        <taxon>Actinomycetes</taxon>
        <taxon>Kitasatosporales</taxon>
        <taxon>Streptomycetaceae</taxon>
        <taxon>Streptantibioticus</taxon>
    </lineage>
</organism>
<dbReference type="RefSeq" id="WP_255930730.1">
    <property type="nucleotide sequence ID" value="NZ_JANFNH010000031.1"/>
</dbReference>
<accession>A0ABT1PH95</accession>
<evidence type="ECO:0000313" key="1">
    <source>
        <dbReference type="EMBL" id="MCQ4044738.1"/>
    </source>
</evidence>
<protein>
    <submittedName>
        <fullName evidence="1">Uncharacterized protein</fullName>
    </submittedName>
</protein>
<reference evidence="1 2" key="1">
    <citation type="submission" date="2022-06" db="EMBL/GenBank/DDBJ databases">
        <title>Draft genome sequence of type strain Streptomyces rubrisoli DSM 42083.</title>
        <authorList>
            <person name="Duangmal K."/>
            <person name="Klaysubun C."/>
        </authorList>
    </citation>
    <scope>NUCLEOTIDE SEQUENCE [LARGE SCALE GENOMIC DNA]</scope>
    <source>
        <strain evidence="1 2">DSM 42083</strain>
    </source>
</reference>
<dbReference type="EMBL" id="JANFNH010000031">
    <property type="protein sequence ID" value="MCQ4044738.1"/>
    <property type="molecule type" value="Genomic_DNA"/>
</dbReference>
<name>A0ABT1PH95_9ACTN</name>
<gene>
    <name evidence="1" type="ORF">NON19_22585</name>
</gene>
<dbReference type="Proteomes" id="UP001206206">
    <property type="component" value="Unassembled WGS sequence"/>
</dbReference>
<sequence>MVDQLVSLADCRSAARIRYREVAVQALHGMIAGQHDRVITARAAEEWLERLVLEPRSGASLHCEVIDHEGYLRRSPGS</sequence>
<keyword evidence="2" id="KW-1185">Reference proteome</keyword>